<gene>
    <name evidence="5" type="ORF">HMPREF9473_04043</name>
</gene>
<accession>G5IKL5</accession>
<evidence type="ECO:0000256" key="1">
    <source>
        <dbReference type="ARBA" id="ARBA00023015"/>
    </source>
</evidence>
<dbReference type="Pfam" id="PF12833">
    <property type="entry name" value="HTH_18"/>
    <property type="match status" value="1"/>
</dbReference>
<proteinExistence type="predicted"/>
<dbReference type="Gene3D" id="1.10.10.60">
    <property type="entry name" value="Homeodomain-like"/>
    <property type="match status" value="2"/>
</dbReference>
<dbReference type="SUPFAM" id="SSF46689">
    <property type="entry name" value="Homeodomain-like"/>
    <property type="match status" value="2"/>
</dbReference>
<evidence type="ECO:0000259" key="4">
    <source>
        <dbReference type="PROSITE" id="PS01124"/>
    </source>
</evidence>
<evidence type="ECO:0000256" key="3">
    <source>
        <dbReference type="ARBA" id="ARBA00023163"/>
    </source>
</evidence>
<dbReference type="EMBL" id="ADLN01000112">
    <property type="protein sequence ID" value="EHI57947.1"/>
    <property type="molecule type" value="Genomic_DNA"/>
</dbReference>
<keyword evidence="3" id="KW-0804">Transcription</keyword>
<dbReference type="InterPro" id="IPR020449">
    <property type="entry name" value="Tscrpt_reg_AraC-type_HTH"/>
</dbReference>
<dbReference type="PANTHER" id="PTHR43280">
    <property type="entry name" value="ARAC-FAMILY TRANSCRIPTIONAL REGULATOR"/>
    <property type="match status" value="1"/>
</dbReference>
<keyword evidence="1" id="KW-0805">Transcription regulation</keyword>
<dbReference type="InterPro" id="IPR018062">
    <property type="entry name" value="HTH_AraC-typ_CS"/>
</dbReference>
<evidence type="ECO:0000313" key="5">
    <source>
        <dbReference type="EMBL" id="EHI57947.1"/>
    </source>
</evidence>
<dbReference type="AlphaFoldDB" id="G5IKL5"/>
<name>G5IKL5_9FIRM</name>
<dbReference type="InterPro" id="IPR009057">
    <property type="entry name" value="Homeodomain-like_sf"/>
</dbReference>
<dbReference type="PROSITE" id="PS01124">
    <property type="entry name" value="HTH_ARAC_FAMILY_2"/>
    <property type="match status" value="1"/>
</dbReference>
<evidence type="ECO:0000256" key="2">
    <source>
        <dbReference type="ARBA" id="ARBA00023125"/>
    </source>
</evidence>
<comment type="caution">
    <text evidence="5">The sequence shown here is derived from an EMBL/GenBank/DDBJ whole genome shotgun (WGS) entry which is preliminary data.</text>
</comment>
<sequence>MDEREKAVISGQFIETLLQVPVSVCPNRLKEIEICLRTYLPEFLKNSVPFFITEPMVKSFEPQVLYHITDFLNFHFILFLYEGRSRVFLTGPYLTHQPDDAFCEKTLQENGKNYSFLVPFKQYCLTLPVITNSQMIEAARTALKTVTGYTLDAAYRHYQPQASHNREISNLSPEGVDEAAREMLEQRYYFEKLMLQEVAQGNQDMALKYYRQFSSYSQSIVRTEDPVRTFKNLSFSLNTMLRKSVETTGIHPVYLDIISSNFAMLIENSNNLNELKEFQFQMISAYCRYVQKLRLDNYSPLIQKAVTYIRLHLADRLTLAKVAEGIKVSSSYLSRQFNAEMGDSISNYITKARIDKASELLTFSGMSIQNIAFYVGFSDFNYFSRCFKKYKGMTPTAWRNTSSIGS</sequence>
<keyword evidence="2" id="KW-0238">DNA-binding</keyword>
<organism evidence="5 6">
    <name type="scientific">Hungatella hathewayi WAL-18680</name>
    <dbReference type="NCBI Taxonomy" id="742737"/>
    <lineage>
        <taxon>Bacteria</taxon>
        <taxon>Bacillati</taxon>
        <taxon>Bacillota</taxon>
        <taxon>Clostridia</taxon>
        <taxon>Lachnospirales</taxon>
        <taxon>Lachnospiraceae</taxon>
        <taxon>Hungatella</taxon>
    </lineage>
</organism>
<dbReference type="SMART" id="SM00342">
    <property type="entry name" value="HTH_ARAC"/>
    <property type="match status" value="1"/>
</dbReference>
<feature type="domain" description="HTH araC/xylS-type" evidence="4">
    <location>
        <begin position="303"/>
        <end position="401"/>
    </location>
</feature>
<dbReference type="PATRIC" id="fig|742737.3.peg.4027"/>
<dbReference type="PANTHER" id="PTHR43280:SF2">
    <property type="entry name" value="HTH-TYPE TRANSCRIPTIONAL REGULATOR EXSA"/>
    <property type="match status" value="1"/>
</dbReference>
<evidence type="ECO:0000313" key="6">
    <source>
        <dbReference type="Proteomes" id="UP000005384"/>
    </source>
</evidence>
<dbReference type="Proteomes" id="UP000005384">
    <property type="component" value="Unassembled WGS sequence"/>
</dbReference>
<dbReference type="HOGENOM" id="CLU_036605_5_0_9"/>
<dbReference type="OrthoDB" id="1817726at2"/>
<keyword evidence="6" id="KW-1185">Reference proteome</keyword>
<protein>
    <recommendedName>
        <fullName evidence="4">HTH araC/xylS-type domain-containing protein</fullName>
    </recommendedName>
</protein>
<reference evidence="5 6" key="1">
    <citation type="submission" date="2011-08" db="EMBL/GenBank/DDBJ databases">
        <title>The Genome Sequence of Clostridium hathewayi WAL-18680.</title>
        <authorList>
            <consortium name="The Broad Institute Genome Sequencing Platform"/>
            <person name="Earl A."/>
            <person name="Ward D."/>
            <person name="Feldgarden M."/>
            <person name="Gevers D."/>
            <person name="Finegold S.M."/>
            <person name="Summanen P.H."/>
            <person name="Molitoris D.R."/>
            <person name="Song M."/>
            <person name="Daigneault M."/>
            <person name="Allen-Vercoe E."/>
            <person name="Young S.K."/>
            <person name="Zeng Q."/>
            <person name="Gargeya S."/>
            <person name="Fitzgerald M."/>
            <person name="Haas B."/>
            <person name="Abouelleil A."/>
            <person name="Alvarado L."/>
            <person name="Arachchi H.M."/>
            <person name="Berlin A."/>
            <person name="Brown A."/>
            <person name="Chapman S.B."/>
            <person name="Chen Z."/>
            <person name="Dunbar C."/>
            <person name="Freedman E."/>
            <person name="Gearin G."/>
            <person name="Gellesch M."/>
            <person name="Goldberg J."/>
            <person name="Griggs A."/>
            <person name="Gujja S."/>
            <person name="Heiman D."/>
            <person name="Howarth C."/>
            <person name="Larson L."/>
            <person name="Lui A."/>
            <person name="MacDonald P.J.P."/>
            <person name="Montmayeur A."/>
            <person name="Murphy C."/>
            <person name="Neiman D."/>
            <person name="Pearson M."/>
            <person name="Priest M."/>
            <person name="Roberts A."/>
            <person name="Saif S."/>
            <person name="Shea T."/>
            <person name="Shenoy N."/>
            <person name="Sisk P."/>
            <person name="Stolte C."/>
            <person name="Sykes S."/>
            <person name="Wortman J."/>
            <person name="Nusbaum C."/>
            <person name="Birren B."/>
        </authorList>
    </citation>
    <scope>NUCLEOTIDE SEQUENCE [LARGE SCALE GENOMIC DNA]</scope>
    <source>
        <strain evidence="5 6">WAL-18680</strain>
    </source>
</reference>
<dbReference type="InterPro" id="IPR018060">
    <property type="entry name" value="HTH_AraC"/>
</dbReference>
<dbReference type="PROSITE" id="PS00041">
    <property type="entry name" value="HTH_ARAC_FAMILY_1"/>
    <property type="match status" value="1"/>
</dbReference>
<dbReference type="RefSeq" id="WP_006782034.1">
    <property type="nucleotide sequence ID" value="NZ_CP040506.1"/>
</dbReference>
<dbReference type="PRINTS" id="PR00032">
    <property type="entry name" value="HTHARAC"/>
</dbReference>
<dbReference type="GO" id="GO:0003700">
    <property type="term" value="F:DNA-binding transcription factor activity"/>
    <property type="evidence" value="ECO:0007669"/>
    <property type="project" value="InterPro"/>
</dbReference>
<dbReference type="GO" id="GO:0043565">
    <property type="term" value="F:sequence-specific DNA binding"/>
    <property type="evidence" value="ECO:0007669"/>
    <property type="project" value="InterPro"/>
</dbReference>